<organism evidence="1 2">
    <name type="scientific">Baudoinia panamericana (strain UAMH 10762)</name>
    <name type="common">Angels' share fungus</name>
    <name type="synonym">Baudoinia compniacensis (strain UAMH 10762)</name>
    <dbReference type="NCBI Taxonomy" id="717646"/>
    <lineage>
        <taxon>Eukaryota</taxon>
        <taxon>Fungi</taxon>
        <taxon>Dikarya</taxon>
        <taxon>Ascomycota</taxon>
        <taxon>Pezizomycotina</taxon>
        <taxon>Dothideomycetes</taxon>
        <taxon>Dothideomycetidae</taxon>
        <taxon>Mycosphaerellales</taxon>
        <taxon>Teratosphaeriaceae</taxon>
        <taxon>Baudoinia</taxon>
    </lineage>
</organism>
<dbReference type="AlphaFoldDB" id="M2M343"/>
<evidence type="ECO:0000313" key="1">
    <source>
        <dbReference type="EMBL" id="EMC90956.1"/>
    </source>
</evidence>
<sequence>MNRCSFKECDLQTASMLMVSIFASDLSGVAAGDEYMMRYVAIKKPRTGLRYEGISLRYRITRHHPIMATGMPECQVTGPVVCSWGHHTLPYGEYAPPQLRHCVSVQALRRCSSCNRPRRGCVAWLRKVLPDRAYLRCLHVLTMNQRARDG</sequence>
<keyword evidence="2" id="KW-1185">Reference proteome</keyword>
<dbReference type="GeneID" id="19112032"/>
<name>M2M343_BAUPA</name>
<proteinExistence type="predicted"/>
<gene>
    <name evidence="1" type="ORF">BAUCODRAFT_332481</name>
</gene>
<protein>
    <submittedName>
        <fullName evidence="1">Uncharacterized protein</fullName>
    </submittedName>
</protein>
<dbReference type="HOGENOM" id="CLU_1740160_0_0_1"/>
<accession>M2M343</accession>
<dbReference type="KEGG" id="bcom:BAUCODRAFT_332481"/>
<dbReference type="EMBL" id="KB445565">
    <property type="protein sequence ID" value="EMC90956.1"/>
    <property type="molecule type" value="Genomic_DNA"/>
</dbReference>
<evidence type="ECO:0000313" key="2">
    <source>
        <dbReference type="Proteomes" id="UP000011761"/>
    </source>
</evidence>
<dbReference type="RefSeq" id="XP_007681884.1">
    <property type="nucleotide sequence ID" value="XM_007683694.1"/>
</dbReference>
<reference evidence="1 2" key="1">
    <citation type="journal article" date="2012" name="PLoS Pathog.">
        <title>Diverse lifestyles and strategies of plant pathogenesis encoded in the genomes of eighteen Dothideomycetes fungi.</title>
        <authorList>
            <person name="Ohm R.A."/>
            <person name="Feau N."/>
            <person name="Henrissat B."/>
            <person name="Schoch C.L."/>
            <person name="Horwitz B.A."/>
            <person name="Barry K.W."/>
            <person name="Condon B.J."/>
            <person name="Copeland A.C."/>
            <person name="Dhillon B."/>
            <person name="Glaser F."/>
            <person name="Hesse C.N."/>
            <person name="Kosti I."/>
            <person name="LaButti K."/>
            <person name="Lindquist E.A."/>
            <person name="Lucas S."/>
            <person name="Salamov A.A."/>
            <person name="Bradshaw R.E."/>
            <person name="Ciuffetti L."/>
            <person name="Hamelin R.C."/>
            <person name="Kema G.H.J."/>
            <person name="Lawrence C."/>
            <person name="Scott J.A."/>
            <person name="Spatafora J.W."/>
            <person name="Turgeon B.G."/>
            <person name="de Wit P.J.G.M."/>
            <person name="Zhong S."/>
            <person name="Goodwin S.B."/>
            <person name="Grigoriev I.V."/>
        </authorList>
    </citation>
    <scope>NUCLEOTIDE SEQUENCE [LARGE SCALE GENOMIC DNA]</scope>
    <source>
        <strain evidence="1 2">UAMH 10762</strain>
    </source>
</reference>
<dbReference type="Proteomes" id="UP000011761">
    <property type="component" value="Unassembled WGS sequence"/>
</dbReference>